<evidence type="ECO:0000256" key="3">
    <source>
        <dbReference type="ARBA" id="ARBA00005179"/>
    </source>
</evidence>
<evidence type="ECO:0000256" key="10">
    <source>
        <dbReference type="ARBA" id="ARBA00023004"/>
    </source>
</evidence>
<dbReference type="GO" id="GO:0016705">
    <property type="term" value="F:oxidoreductase activity, acting on paired donors, with incorporation or reduction of molecular oxygen"/>
    <property type="evidence" value="ECO:0007669"/>
    <property type="project" value="InterPro"/>
</dbReference>
<evidence type="ECO:0000256" key="1">
    <source>
        <dbReference type="ARBA" id="ARBA00001971"/>
    </source>
</evidence>
<keyword evidence="17" id="KW-1185">Reference proteome</keyword>
<feature type="binding site" description="axial binding residue" evidence="13">
    <location>
        <position position="431"/>
    </location>
    <ligand>
        <name>heme</name>
        <dbReference type="ChEBI" id="CHEBI:30413"/>
    </ligand>
    <ligandPart>
        <name>Fe</name>
        <dbReference type="ChEBI" id="CHEBI:18248"/>
    </ligandPart>
</feature>
<dbReference type="KEGG" id="pco:PHACADRAFT_197041"/>
<dbReference type="GO" id="GO:0016020">
    <property type="term" value="C:membrane"/>
    <property type="evidence" value="ECO:0007669"/>
    <property type="project" value="UniProtKB-SubCell"/>
</dbReference>
<dbReference type="Pfam" id="PF00067">
    <property type="entry name" value="p450"/>
    <property type="match status" value="1"/>
</dbReference>
<dbReference type="InterPro" id="IPR050364">
    <property type="entry name" value="Cytochrome_P450_fung"/>
</dbReference>
<evidence type="ECO:0000256" key="12">
    <source>
        <dbReference type="ARBA" id="ARBA00023136"/>
    </source>
</evidence>
<dbReference type="Gene3D" id="1.10.630.10">
    <property type="entry name" value="Cytochrome P450"/>
    <property type="match status" value="1"/>
</dbReference>
<evidence type="ECO:0000256" key="13">
    <source>
        <dbReference type="PIRSR" id="PIRSR602401-1"/>
    </source>
</evidence>
<dbReference type="PROSITE" id="PS00086">
    <property type="entry name" value="CYTOCHROME_P450"/>
    <property type="match status" value="1"/>
</dbReference>
<keyword evidence="9 14" id="KW-0560">Oxidoreductase</keyword>
<gene>
    <name evidence="16" type="ORF">PHACADRAFT_197041</name>
</gene>
<dbReference type="GO" id="GO:0005506">
    <property type="term" value="F:iron ion binding"/>
    <property type="evidence" value="ECO:0007669"/>
    <property type="project" value="InterPro"/>
</dbReference>
<proteinExistence type="inferred from homology"/>
<feature type="chain" id="PRO_5003888634" description="Cytochrome P450" evidence="15">
    <location>
        <begin position="21"/>
        <end position="477"/>
    </location>
</feature>
<dbReference type="InterPro" id="IPR017972">
    <property type="entry name" value="Cyt_P450_CS"/>
</dbReference>
<evidence type="ECO:0000313" key="16">
    <source>
        <dbReference type="EMBL" id="EKM54608.1"/>
    </source>
</evidence>
<evidence type="ECO:0000256" key="6">
    <source>
        <dbReference type="ARBA" id="ARBA00022692"/>
    </source>
</evidence>
<dbReference type="InterPro" id="IPR002401">
    <property type="entry name" value="Cyt_P450_E_grp-I"/>
</dbReference>
<keyword evidence="5 13" id="KW-0349">Heme</keyword>
<dbReference type="GO" id="GO:0004497">
    <property type="term" value="F:monooxygenase activity"/>
    <property type="evidence" value="ECO:0007669"/>
    <property type="project" value="UniProtKB-KW"/>
</dbReference>
<dbReference type="GO" id="GO:0020037">
    <property type="term" value="F:heme binding"/>
    <property type="evidence" value="ECO:0007669"/>
    <property type="project" value="InterPro"/>
</dbReference>
<dbReference type="PANTHER" id="PTHR46300:SF5">
    <property type="entry name" value="CYTOCHROME P450"/>
    <property type="match status" value="1"/>
</dbReference>
<keyword evidence="15" id="KW-0732">Signal</keyword>
<accession>K5VSW6</accession>
<keyword evidence="11 14" id="KW-0503">Monooxygenase</keyword>
<keyword evidence="10 13" id="KW-0408">Iron</keyword>
<dbReference type="PRINTS" id="PR00463">
    <property type="entry name" value="EP450I"/>
</dbReference>
<protein>
    <recommendedName>
        <fullName evidence="18">Cytochrome P450</fullName>
    </recommendedName>
</protein>
<dbReference type="RefSeq" id="XP_007397297.1">
    <property type="nucleotide sequence ID" value="XM_007397235.1"/>
</dbReference>
<dbReference type="EMBL" id="JH930473">
    <property type="protein sequence ID" value="EKM54608.1"/>
    <property type="molecule type" value="Genomic_DNA"/>
</dbReference>
<comment type="pathway">
    <text evidence="3">Secondary metabolite biosynthesis.</text>
</comment>
<comment type="similarity">
    <text evidence="4 14">Belongs to the cytochrome P450 family.</text>
</comment>
<evidence type="ECO:0000256" key="11">
    <source>
        <dbReference type="ARBA" id="ARBA00023033"/>
    </source>
</evidence>
<evidence type="ECO:0000256" key="2">
    <source>
        <dbReference type="ARBA" id="ARBA00004370"/>
    </source>
</evidence>
<organism evidence="16 17">
    <name type="scientific">Phanerochaete carnosa (strain HHB-10118-sp)</name>
    <name type="common">White-rot fungus</name>
    <name type="synonym">Peniophora carnosa</name>
    <dbReference type="NCBI Taxonomy" id="650164"/>
    <lineage>
        <taxon>Eukaryota</taxon>
        <taxon>Fungi</taxon>
        <taxon>Dikarya</taxon>
        <taxon>Basidiomycota</taxon>
        <taxon>Agaricomycotina</taxon>
        <taxon>Agaricomycetes</taxon>
        <taxon>Polyporales</taxon>
        <taxon>Phanerochaetaceae</taxon>
        <taxon>Phanerochaete</taxon>
    </lineage>
</organism>
<dbReference type="HOGENOM" id="CLU_001570_2_3_1"/>
<evidence type="ECO:0000256" key="8">
    <source>
        <dbReference type="ARBA" id="ARBA00022989"/>
    </source>
</evidence>
<dbReference type="AlphaFoldDB" id="K5VSW6"/>
<dbReference type="CDD" id="cd11065">
    <property type="entry name" value="CYP64-like"/>
    <property type="match status" value="1"/>
</dbReference>
<dbReference type="OrthoDB" id="2789670at2759"/>
<dbReference type="InterPro" id="IPR036396">
    <property type="entry name" value="Cyt_P450_sf"/>
</dbReference>
<dbReference type="Proteomes" id="UP000008370">
    <property type="component" value="Unassembled WGS sequence"/>
</dbReference>
<dbReference type="PANTHER" id="PTHR46300">
    <property type="entry name" value="P450, PUTATIVE (EUROFUNG)-RELATED-RELATED"/>
    <property type="match status" value="1"/>
</dbReference>
<name>K5VSW6_PHACS</name>
<evidence type="ECO:0000256" key="9">
    <source>
        <dbReference type="ARBA" id="ARBA00023002"/>
    </source>
</evidence>
<evidence type="ECO:0000313" key="17">
    <source>
        <dbReference type="Proteomes" id="UP000008370"/>
    </source>
</evidence>
<dbReference type="InterPro" id="IPR001128">
    <property type="entry name" value="Cyt_P450"/>
</dbReference>
<reference evidence="16 17" key="1">
    <citation type="journal article" date="2012" name="BMC Genomics">
        <title>Comparative genomics of the white-rot fungi, Phanerochaete carnosa and P. chrysosporium, to elucidate the genetic basis of the distinct wood types they colonize.</title>
        <authorList>
            <person name="Suzuki H."/>
            <person name="MacDonald J."/>
            <person name="Syed K."/>
            <person name="Salamov A."/>
            <person name="Hori C."/>
            <person name="Aerts A."/>
            <person name="Henrissat B."/>
            <person name="Wiebenga A."/>
            <person name="vanKuyk P.A."/>
            <person name="Barry K."/>
            <person name="Lindquist E."/>
            <person name="LaButti K."/>
            <person name="Lapidus A."/>
            <person name="Lucas S."/>
            <person name="Coutinho P."/>
            <person name="Gong Y."/>
            <person name="Samejima M."/>
            <person name="Mahadevan R."/>
            <person name="Abou-Zaid M."/>
            <person name="de Vries R.P."/>
            <person name="Igarashi K."/>
            <person name="Yadav J.S."/>
            <person name="Grigoriev I.V."/>
            <person name="Master E.R."/>
        </authorList>
    </citation>
    <scope>NUCLEOTIDE SEQUENCE [LARGE SCALE GENOMIC DNA]</scope>
    <source>
        <strain evidence="16 17">HHB-10118-sp</strain>
    </source>
</reference>
<keyword evidence="6" id="KW-0812">Transmembrane</keyword>
<evidence type="ECO:0008006" key="18">
    <source>
        <dbReference type="Google" id="ProtNLM"/>
    </source>
</evidence>
<evidence type="ECO:0000256" key="7">
    <source>
        <dbReference type="ARBA" id="ARBA00022723"/>
    </source>
</evidence>
<evidence type="ECO:0000256" key="4">
    <source>
        <dbReference type="ARBA" id="ARBA00010617"/>
    </source>
</evidence>
<comment type="cofactor">
    <cofactor evidence="1 13">
        <name>heme</name>
        <dbReference type="ChEBI" id="CHEBI:30413"/>
    </cofactor>
</comment>
<dbReference type="InParanoid" id="K5VSW6"/>
<dbReference type="GeneID" id="18911189"/>
<keyword evidence="8" id="KW-1133">Transmembrane helix</keyword>
<comment type="subcellular location">
    <subcellularLocation>
        <location evidence="2">Membrane</location>
    </subcellularLocation>
</comment>
<evidence type="ECO:0000256" key="15">
    <source>
        <dbReference type="SAM" id="SignalP"/>
    </source>
</evidence>
<evidence type="ECO:0000256" key="14">
    <source>
        <dbReference type="RuleBase" id="RU000461"/>
    </source>
</evidence>
<keyword evidence="7 13" id="KW-0479">Metal-binding</keyword>
<evidence type="ECO:0000256" key="5">
    <source>
        <dbReference type="ARBA" id="ARBA00022617"/>
    </source>
</evidence>
<sequence length="477" mass="53813">MSYTLAILFCLLFPVIKILWNRSTRPAPLPPGLPADPLIGHARVFPRDNPQLGLMKLAKQYGDVMYFNILGKQFVVLSSQVAATDLLEKRSAIYSSRPHFPMHNLIGWDDMMSFQPYGEDFHNQRKIFQQAFTRQGCLLFRPIQLYQTHVLLKNLLRDPERHTEHTGRFSTAVIMEIAYGHRVVSDDDPYIGIAGEINDILTEAGDFPLVDFFPALRHIPAWFPGAGFKRFAQRARNTIRKTRTLPMDEIRREMAAGTAQPSFLSMQLEELEREGKMNDEELNLRNVSAAHMYGAGAETTWSTIRNFIAVMLMHPDAQRKAQAEIDKVVGSGRLPDWPDRESLPYVDCVMHEVTRWCPTVPLGIPHASTADDVYNGMYIPKGATIISNATAIATDEMAYKNASTFYPERFLSENGEPLPVNSVFGFGRRICPGRHLADANVWIVIVSILSAFDIALAKDSRGNEIPPDIKFSTGMTW</sequence>
<dbReference type="SUPFAM" id="SSF48264">
    <property type="entry name" value="Cytochrome P450"/>
    <property type="match status" value="1"/>
</dbReference>
<keyword evidence="12" id="KW-0472">Membrane</keyword>
<feature type="signal peptide" evidence="15">
    <location>
        <begin position="1"/>
        <end position="20"/>
    </location>
</feature>